<evidence type="ECO:0000256" key="10">
    <source>
        <dbReference type="PIRNR" id="PIRNR006268"/>
    </source>
</evidence>
<evidence type="ECO:0000256" key="8">
    <source>
        <dbReference type="ARBA" id="ARBA00031306"/>
    </source>
</evidence>
<dbReference type="GO" id="GO:0046872">
    <property type="term" value="F:metal ion binding"/>
    <property type="evidence" value="ECO:0007669"/>
    <property type="project" value="UniProtKB-UniRule"/>
</dbReference>
<dbReference type="InterPro" id="IPR024932">
    <property type="entry name" value="ApbE"/>
</dbReference>
<dbReference type="Proteomes" id="UP000653127">
    <property type="component" value="Unassembled WGS sequence"/>
</dbReference>
<keyword evidence="3 10" id="KW-0285">Flavoprotein</keyword>
<gene>
    <name evidence="12" type="ORF">H8711_07490</name>
</gene>
<evidence type="ECO:0000256" key="7">
    <source>
        <dbReference type="ARBA" id="ARBA00022842"/>
    </source>
</evidence>
<dbReference type="PANTHER" id="PTHR30040">
    <property type="entry name" value="THIAMINE BIOSYNTHESIS LIPOPROTEIN APBE"/>
    <property type="match status" value="1"/>
</dbReference>
<organism evidence="12 13">
    <name type="scientific">Ligaoa zhengdingensis</name>
    <dbReference type="NCBI Taxonomy" id="2763658"/>
    <lineage>
        <taxon>Bacteria</taxon>
        <taxon>Bacillati</taxon>
        <taxon>Bacillota</taxon>
        <taxon>Clostridia</taxon>
        <taxon>Eubacteriales</taxon>
        <taxon>Oscillospiraceae</taxon>
        <taxon>Ligaoa</taxon>
    </lineage>
</organism>
<evidence type="ECO:0000313" key="13">
    <source>
        <dbReference type="Proteomes" id="UP000653127"/>
    </source>
</evidence>
<dbReference type="Gene3D" id="3.10.520.10">
    <property type="entry name" value="ApbE-like domains"/>
    <property type="match status" value="1"/>
</dbReference>
<evidence type="ECO:0000256" key="1">
    <source>
        <dbReference type="ARBA" id="ARBA00011955"/>
    </source>
</evidence>
<comment type="cofactor">
    <cofactor evidence="11">
        <name>Mg(2+)</name>
        <dbReference type="ChEBI" id="CHEBI:18420"/>
    </cofactor>
    <cofactor evidence="11">
        <name>Mn(2+)</name>
        <dbReference type="ChEBI" id="CHEBI:29035"/>
    </cofactor>
    <text evidence="11">Magnesium. Can also use manganese.</text>
</comment>
<evidence type="ECO:0000256" key="6">
    <source>
        <dbReference type="ARBA" id="ARBA00022827"/>
    </source>
</evidence>
<dbReference type="InterPro" id="IPR003374">
    <property type="entry name" value="ApbE-like_sf"/>
</dbReference>
<feature type="binding site" evidence="11">
    <location>
        <position position="290"/>
    </location>
    <ligand>
        <name>Mg(2+)</name>
        <dbReference type="ChEBI" id="CHEBI:18420"/>
    </ligand>
</feature>
<reference evidence="12" key="1">
    <citation type="submission" date="2020-08" db="EMBL/GenBank/DDBJ databases">
        <title>Genome public.</title>
        <authorList>
            <person name="Liu C."/>
            <person name="Sun Q."/>
        </authorList>
    </citation>
    <scope>NUCLEOTIDE SEQUENCE</scope>
    <source>
        <strain evidence="12">NSJ-31</strain>
    </source>
</reference>
<keyword evidence="13" id="KW-1185">Reference proteome</keyword>
<evidence type="ECO:0000256" key="9">
    <source>
        <dbReference type="ARBA" id="ARBA00048540"/>
    </source>
</evidence>
<keyword evidence="4 10" id="KW-0808">Transferase</keyword>
<dbReference type="AlphaFoldDB" id="A0A926DZR8"/>
<keyword evidence="5 10" id="KW-0479">Metal-binding</keyword>
<keyword evidence="7 10" id="KW-0460">Magnesium</keyword>
<accession>A0A926DZR8</accession>
<name>A0A926DZR8_9FIRM</name>
<evidence type="ECO:0000256" key="3">
    <source>
        <dbReference type="ARBA" id="ARBA00022630"/>
    </source>
</evidence>
<evidence type="ECO:0000313" key="12">
    <source>
        <dbReference type="EMBL" id="MBC8546777.1"/>
    </source>
</evidence>
<evidence type="ECO:0000256" key="5">
    <source>
        <dbReference type="ARBA" id="ARBA00022723"/>
    </source>
</evidence>
<protein>
    <recommendedName>
        <fullName evidence="2 10">FAD:protein FMN transferase</fullName>
        <ecNumber evidence="1 10">2.7.1.180</ecNumber>
    </recommendedName>
    <alternativeName>
        <fullName evidence="8 10">Flavin transferase</fullName>
    </alternativeName>
</protein>
<dbReference type="PIRSF" id="PIRSF006268">
    <property type="entry name" value="ApbE"/>
    <property type="match status" value="1"/>
</dbReference>
<dbReference type="EC" id="2.7.1.180" evidence="1 10"/>
<keyword evidence="6 10" id="KW-0274">FAD</keyword>
<dbReference type="RefSeq" id="WP_249282855.1">
    <property type="nucleotide sequence ID" value="NZ_JACRST010000009.1"/>
</dbReference>
<dbReference type="GO" id="GO:0016740">
    <property type="term" value="F:transferase activity"/>
    <property type="evidence" value="ECO:0007669"/>
    <property type="project" value="UniProtKB-UniRule"/>
</dbReference>
<evidence type="ECO:0000256" key="11">
    <source>
        <dbReference type="PIRSR" id="PIRSR006268-2"/>
    </source>
</evidence>
<feature type="binding site" evidence="11">
    <location>
        <position position="176"/>
    </location>
    <ligand>
        <name>Mg(2+)</name>
        <dbReference type="ChEBI" id="CHEBI:18420"/>
    </ligand>
</feature>
<proteinExistence type="inferred from homology"/>
<dbReference type="PANTHER" id="PTHR30040:SF2">
    <property type="entry name" value="FAD:PROTEIN FMN TRANSFERASE"/>
    <property type="match status" value="1"/>
</dbReference>
<dbReference type="Pfam" id="PF02424">
    <property type="entry name" value="ApbE"/>
    <property type="match status" value="1"/>
</dbReference>
<dbReference type="SUPFAM" id="SSF143631">
    <property type="entry name" value="ApbE-like"/>
    <property type="match status" value="1"/>
</dbReference>
<evidence type="ECO:0000256" key="2">
    <source>
        <dbReference type="ARBA" id="ARBA00016337"/>
    </source>
</evidence>
<dbReference type="EMBL" id="JACRST010000009">
    <property type="protein sequence ID" value="MBC8546777.1"/>
    <property type="molecule type" value="Genomic_DNA"/>
</dbReference>
<evidence type="ECO:0000256" key="4">
    <source>
        <dbReference type="ARBA" id="ARBA00022679"/>
    </source>
</evidence>
<comment type="similarity">
    <text evidence="10">Belongs to the ApbE family.</text>
</comment>
<feature type="binding site" evidence="11">
    <location>
        <position position="294"/>
    </location>
    <ligand>
        <name>Mg(2+)</name>
        <dbReference type="ChEBI" id="CHEBI:18420"/>
    </ligand>
</feature>
<sequence>MEQRRRNLVLVLILIAAVCLFVGLTLSRRETHAERVDFLMDTFVEQRITGPNAEKTGEKAYQALRDFDEALSLYNAESQISRINAAAGREPVVVEQMVYDLLKRARDLSEQSYGAFDFTIAPVTTLWHEAKAEGRPPENDAVAQRLALVDYRRVRFDDAARSVMLEEAGMAIDLGGIAKGYACDIVRQIYRESGVSTALVSIGGNVYTYRAPKGEQTYHVGIRNPLGDSADPMMRLNITEEVIATSGAYERFFEYEGVSYHHILSTQTGQPAETDLLAAVAISPDGALADFLSTTFFVLGRDAVLEAIAQEETLLAQGEQPQFRVIAVDRDHKIYVSPSLRGQVELLEPEQFQIVELSGDEIKKITTD</sequence>
<comment type="catalytic activity">
    <reaction evidence="9 10">
        <text>L-threonyl-[protein] + FAD = FMN-L-threonyl-[protein] + AMP + H(+)</text>
        <dbReference type="Rhea" id="RHEA:36847"/>
        <dbReference type="Rhea" id="RHEA-COMP:11060"/>
        <dbReference type="Rhea" id="RHEA-COMP:11061"/>
        <dbReference type="ChEBI" id="CHEBI:15378"/>
        <dbReference type="ChEBI" id="CHEBI:30013"/>
        <dbReference type="ChEBI" id="CHEBI:57692"/>
        <dbReference type="ChEBI" id="CHEBI:74257"/>
        <dbReference type="ChEBI" id="CHEBI:456215"/>
        <dbReference type="EC" id="2.7.1.180"/>
    </reaction>
</comment>
<comment type="caution">
    <text evidence="12">The sequence shown here is derived from an EMBL/GenBank/DDBJ whole genome shotgun (WGS) entry which is preliminary data.</text>
</comment>